<dbReference type="KEGG" id="llu:AKJ09_00348"/>
<keyword evidence="2" id="KW-1185">Reference proteome</keyword>
<evidence type="ECO:0000313" key="2">
    <source>
        <dbReference type="Proteomes" id="UP000064967"/>
    </source>
</evidence>
<accession>A0A0K1PKP7</accession>
<organism evidence="1 2">
    <name type="scientific">Labilithrix luteola</name>
    <dbReference type="NCBI Taxonomy" id="1391654"/>
    <lineage>
        <taxon>Bacteria</taxon>
        <taxon>Pseudomonadati</taxon>
        <taxon>Myxococcota</taxon>
        <taxon>Polyangia</taxon>
        <taxon>Polyangiales</taxon>
        <taxon>Labilitrichaceae</taxon>
        <taxon>Labilithrix</taxon>
    </lineage>
</organism>
<gene>
    <name evidence="1" type="ORF">AKJ09_00348</name>
</gene>
<dbReference type="RefSeq" id="WP_146645401.1">
    <property type="nucleotide sequence ID" value="NZ_CP012333.1"/>
</dbReference>
<proteinExistence type="predicted"/>
<dbReference type="Proteomes" id="UP000064967">
    <property type="component" value="Chromosome"/>
</dbReference>
<protein>
    <submittedName>
        <fullName evidence="1">Uncharacterized protein</fullName>
    </submittedName>
</protein>
<evidence type="ECO:0000313" key="1">
    <source>
        <dbReference type="EMBL" id="AKU93684.1"/>
    </source>
</evidence>
<dbReference type="PROSITE" id="PS51257">
    <property type="entry name" value="PROKAR_LIPOPROTEIN"/>
    <property type="match status" value="1"/>
</dbReference>
<sequence>MKSASQWLVILAAVTTGAVSCLTRPVGTELPTTKESFTTSLSQAQVDKVDLLFMIDNSASMGDKQAVLADAVPQLIQGLLKPKCVDANGVPTGGVAEPLGTKDNHYGCASGDPEFKPLTDMHLAIVSSSLGSYGGDVCTDTGRSNDRGHLLDLVKGGSELQEAKPSNFLSWFPSSEDNADAKRHPAPTSFGGTAITDVDALNKDFQTLVVGVDQTGCGFESQLESWYHFLVAPDPWVKITVDGNGQADYGTDVDVDLLRQRADFLRPDSLVAIISLSDEDDSGTDPLSVGGQGWAFHASKFPGSPAARANNGGSTAPRGTSICQTNPLSPDCTSCGFAASCNASDPSCQKMKNDPNCQANGGYFGSDQDQLNSRWSWQLVRPSYGVDPQYPLKRYVDGLTKQTVPSRAQEHATTCADGSAAKNGSCGGARRIISGYGPAASSCTNPLFARNLPRGPGDDFCGLATGSRSPDLVFFAHIGGVPNQLLYKKKDGSLADGSTAASELDPQQRISPINWTPILGADPFNYDFSGIDIHMVESKTPRQGIPGPSTTHGDNGTDPVVGRDWDTKLDDLQFACTFDLPQPKTCANGDPSCQCDGTLNPPLCGTTANTQVKAKAYPTIREFMVVKALGENGIIASLCPLTLQGDKNAPAYGYNPAVAAIVDRLKNALTTQCLPHPLTREPGSNDVSCLVLAQLADAGDKCANYQLQEPAPEVLAKFREQQKKASGNVGDGGIDLSALPVCEVPQKVVATGDTCKDDTAIDWCYVENDPATGKGPAGRCPQALLFSTGSGQLGGARFSLQCIQQQVFGRDGG</sequence>
<name>A0A0K1PKP7_9BACT</name>
<dbReference type="AlphaFoldDB" id="A0A0K1PKP7"/>
<dbReference type="EMBL" id="CP012333">
    <property type="protein sequence ID" value="AKU93684.1"/>
    <property type="molecule type" value="Genomic_DNA"/>
</dbReference>
<reference evidence="1 2" key="1">
    <citation type="submission" date="2015-08" db="EMBL/GenBank/DDBJ databases">
        <authorList>
            <person name="Babu N.S."/>
            <person name="Beckwith C.J."/>
            <person name="Beseler K.G."/>
            <person name="Brison A."/>
            <person name="Carone J.V."/>
            <person name="Caskin T.P."/>
            <person name="Diamond M."/>
            <person name="Durham M.E."/>
            <person name="Foxe J.M."/>
            <person name="Go M."/>
            <person name="Henderson B.A."/>
            <person name="Jones I.B."/>
            <person name="McGettigan J.A."/>
            <person name="Micheletti S.J."/>
            <person name="Nasrallah M.E."/>
            <person name="Ortiz D."/>
            <person name="Piller C.R."/>
            <person name="Privatt S.R."/>
            <person name="Schneider S.L."/>
            <person name="Sharp S."/>
            <person name="Smith T.C."/>
            <person name="Stanton J.D."/>
            <person name="Ullery H.E."/>
            <person name="Wilson R.J."/>
            <person name="Serrano M.G."/>
            <person name="Buck G."/>
            <person name="Lee V."/>
            <person name="Wang Y."/>
            <person name="Carvalho R."/>
            <person name="Voegtly L."/>
            <person name="Shi R."/>
            <person name="Duckworth R."/>
            <person name="Johnson A."/>
            <person name="Loviza R."/>
            <person name="Walstead R."/>
            <person name="Shah Z."/>
            <person name="Kiflezghi M."/>
            <person name="Wade K."/>
            <person name="Ball S.L."/>
            <person name="Bradley K.W."/>
            <person name="Asai D.J."/>
            <person name="Bowman C.A."/>
            <person name="Russell D.A."/>
            <person name="Pope W.H."/>
            <person name="Jacobs-Sera D."/>
            <person name="Hendrix R.W."/>
            <person name="Hatfull G.F."/>
        </authorList>
    </citation>
    <scope>NUCLEOTIDE SEQUENCE [LARGE SCALE GENOMIC DNA]</scope>
    <source>
        <strain evidence="1 2">DSM 27648</strain>
    </source>
</reference>
<dbReference type="OrthoDB" id="5480456at2"/>